<gene>
    <name evidence="3" type="ORF">HKI87_03g25400</name>
</gene>
<evidence type="ECO:0000256" key="2">
    <source>
        <dbReference type="SAM" id="MobiDB-lite"/>
    </source>
</evidence>
<dbReference type="Gene3D" id="3.80.10.10">
    <property type="entry name" value="Ribonuclease Inhibitor"/>
    <property type="match status" value="2"/>
</dbReference>
<proteinExistence type="predicted"/>
<dbReference type="PANTHER" id="PTHR24114">
    <property type="entry name" value="LEUCINE RICH REPEAT FAMILY PROTEIN"/>
    <property type="match status" value="1"/>
</dbReference>
<dbReference type="SUPFAM" id="SSF52047">
    <property type="entry name" value="RNI-like"/>
    <property type="match status" value="1"/>
</dbReference>
<dbReference type="PANTHER" id="PTHR24114:SF2">
    <property type="entry name" value="F-BOX DOMAIN-CONTAINING PROTEIN-RELATED"/>
    <property type="match status" value="1"/>
</dbReference>
<evidence type="ECO:0000313" key="4">
    <source>
        <dbReference type="Proteomes" id="UP001472866"/>
    </source>
</evidence>
<feature type="compositionally biased region" description="Acidic residues" evidence="2">
    <location>
        <begin position="1"/>
        <end position="22"/>
    </location>
</feature>
<dbReference type="InterPro" id="IPR032675">
    <property type="entry name" value="LRR_dom_sf"/>
</dbReference>
<evidence type="ECO:0000313" key="3">
    <source>
        <dbReference type="EMBL" id="WZN61006.1"/>
    </source>
</evidence>
<dbReference type="InterPro" id="IPR001611">
    <property type="entry name" value="Leu-rich_rpt"/>
</dbReference>
<evidence type="ECO:0000256" key="1">
    <source>
        <dbReference type="ARBA" id="ARBA00004430"/>
    </source>
</evidence>
<dbReference type="GO" id="GO:0005930">
    <property type="term" value="C:axoneme"/>
    <property type="evidence" value="ECO:0007669"/>
    <property type="project" value="UniProtKB-SubCell"/>
</dbReference>
<feature type="region of interest" description="Disordered" evidence="2">
    <location>
        <begin position="1"/>
        <end position="40"/>
    </location>
</feature>
<dbReference type="Pfam" id="PF13516">
    <property type="entry name" value="LRR_6"/>
    <property type="match status" value="4"/>
</dbReference>
<feature type="compositionally biased region" description="Acidic residues" evidence="2">
    <location>
        <begin position="30"/>
        <end position="40"/>
    </location>
</feature>
<dbReference type="AlphaFoldDB" id="A0AAX4P5D3"/>
<sequence>MSEDSGDESVAEFEVEEVVDPEEACHIEPAAEEDEEGDGQAVEDNDILLMNDGNIVEDTDGRLCYLYWCDKLNTTPVSQILKFLNGSSVSVNHYGITKNGLYALAQALQVNRSVTTVSLKNTITDTGSLKSFFDILSGNQTITSINLSGNRIGLHGCKALARFLREGTCRLADLNLSNNRLTDKSARTLLEALEANESLRALDLSRNALNGKSTTPVLCAFLRSRNTTLRRLDLGWNTLKGKGCSDILQALSGDCTLTNLKLSWNGLGDEGAALISEVLSGADLSSELDLELLGNGITDSGFLKILGALSKDDEGSKPKILRLGENYIFEERFEMTTEGHCMDRKSGEVYKIGAPVEIQSDRLKLGYSNLK</sequence>
<dbReference type="InterPro" id="IPR052394">
    <property type="entry name" value="LRR-containing"/>
</dbReference>
<protein>
    <submittedName>
        <fullName evidence="3">Leucine-rich repeat-containing protein</fullName>
    </submittedName>
</protein>
<accession>A0AAX4P5D3</accession>
<keyword evidence="4" id="KW-1185">Reference proteome</keyword>
<comment type="subcellular location">
    <subcellularLocation>
        <location evidence="1">Cytoplasm</location>
        <location evidence="1">Cytoskeleton</location>
        <location evidence="1">Cilium axoneme</location>
    </subcellularLocation>
</comment>
<reference evidence="3 4" key="1">
    <citation type="submission" date="2024-03" db="EMBL/GenBank/DDBJ databases">
        <title>Complete genome sequence of the green alga Chloropicon roscoffensis RCC1871.</title>
        <authorList>
            <person name="Lemieux C."/>
            <person name="Pombert J.-F."/>
            <person name="Otis C."/>
            <person name="Turmel M."/>
        </authorList>
    </citation>
    <scope>NUCLEOTIDE SEQUENCE [LARGE SCALE GENOMIC DNA]</scope>
    <source>
        <strain evidence="3 4">RCC1871</strain>
    </source>
</reference>
<dbReference type="SMART" id="SM00368">
    <property type="entry name" value="LRR_RI"/>
    <property type="match status" value="5"/>
</dbReference>
<dbReference type="Proteomes" id="UP001472866">
    <property type="component" value="Chromosome 03"/>
</dbReference>
<dbReference type="EMBL" id="CP151503">
    <property type="protein sequence ID" value="WZN61006.1"/>
    <property type="molecule type" value="Genomic_DNA"/>
</dbReference>
<name>A0AAX4P5D3_9CHLO</name>
<organism evidence="3 4">
    <name type="scientific">Chloropicon roscoffensis</name>
    <dbReference type="NCBI Taxonomy" id="1461544"/>
    <lineage>
        <taxon>Eukaryota</taxon>
        <taxon>Viridiplantae</taxon>
        <taxon>Chlorophyta</taxon>
        <taxon>Chloropicophyceae</taxon>
        <taxon>Chloropicales</taxon>
        <taxon>Chloropicaceae</taxon>
        <taxon>Chloropicon</taxon>
    </lineage>
</organism>